<dbReference type="Proteomes" id="UP000555564">
    <property type="component" value="Unassembled WGS sequence"/>
</dbReference>
<dbReference type="InterPro" id="IPR003356">
    <property type="entry name" value="DNA_methylase_A-5"/>
</dbReference>
<accession>A0A7X0IBV6</accession>
<evidence type="ECO:0000313" key="3">
    <source>
        <dbReference type="Proteomes" id="UP000555564"/>
    </source>
</evidence>
<dbReference type="EMBL" id="JACHIU010000001">
    <property type="protein sequence ID" value="MBB6472193.1"/>
    <property type="molecule type" value="Genomic_DNA"/>
</dbReference>
<dbReference type="SUPFAM" id="SSF116734">
    <property type="entry name" value="DNA methylase specificity domain"/>
    <property type="match status" value="1"/>
</dbReference>
<dbReference type="RefSeq" id="WP_246496557.1">
    <property type="nucleotide sequence ID" value="NZ_JACHIU010000001.1"/>
</dbReference>
<dbReference type="InterPro" id="IPR029063">
    <property type="entry name" value="SAM-dependent_MTases_sf"/>
</dbReference>
<proteinExistence type="predicted"/>
<dbReference type="SUPFAM" id="SSF53335">
    <property type="entry name" value="S-adenosyl-L-methionine-dependent methyltransferases"/>
    <property type="match status" value="1"/>
</dbReference>
<dbReference type="InterPro" id="IPR052916">
    <property type="entry name" value="Type-I_RE_MTase_Subunit"/>
</dbReference>
<evidence type="ECO:0000259" key="1">
    <source>
        <dbReference type="Pfam" id="PF02384"/>
    </source>
</evidence>
<feature type="domain" description="DNA methylase adenine-specific" evidence="1">
    <location>
        <begin position="161"/>
        <end position="353"/>
    </location>
</feature>
<gene>
    <name evidence="2" type="ORF">BJ992_001624</name>
</gene>
<protein>
    <recommendedName>
        <fullName evidence="1">DNA methylase adenine-specific domain-containing protein</fullName>
    </recommendedName>
</protein>
<comment type="caution">
    <text evidence="2">The sequence shown here is derived from an EMBL/GenBank/DDBJ whole genome shotgun (WGS) entry which is preliminary data.</text>
</comment>
<dbReference type="GO" id="GO:0008170">
    <property type="term" value="F:N-methyltransferase activity"/>
    <property type="evidence" value="ECO:0007669"/>
    <property type="project" value="InterPro"/>
</dbReference>
<dbReference type="PANTHER" id="PTHR42998:SF1">
    <property type="entry name" value="TYPE I RESTRICTION ENZYME HINDI METHYLASE SUBUNIT"/>
    <property type="match status" value="1"/>
</dbReference>
<sequence length="646" mass="68383">MGQQGDTTPMGHDATLNAGDIARLADVGRAAVSNWRRRHDDFPQPVGGTAASPLFSLPEIEEWLRRNGKSYELSLGDRVWQRLRAAADDLRLGEIVACAGAYLLYLHRDPAGAVRGPEPPARRAASATADLPAPIAWDLVDARLYRLLADLAAEQGPRAAFELLCERYTEAHSRRVPVTRPDVAALLVRLAAPEEGLKAGTVFDPACGAGALLLPAADNGFPVVGQEIGGTPALLTAVRLLLTGAEARVVAGDSLRQDAFPGLRAGAVVCDPPFNERAWGYEELTGDPRWEYGLPPRGEPELAWAQHCLAHARPGGLVAILMPAAAAGRRPGRRIRGNLLRAGALRAVVTLATGGPDLWLLRRPAPGERPPSAVLMMDASGDLAAVEQAWPAFRADPDAALPDGARAVRIIDLLDDEVDLTPARHLPRPYDDPALGFAAARERFREAAAALPGAVPDLAAHTPAGDLPGATVAELVRAGLVSVHQGPPRLATDGGDVPVLTAADLARGGTPTGRTPHDPNLIVLEPGDVVASLVDATARAVGEGGAVLGPQLHLYRVDHERMDADFLAGCLRFAGAARPSPAGASRMDARRLRVPRLPLPEQREYGKAFRELLELEDRLRETAALGESLVRLGFDGLAGGRLRPLA</sequence>
<keyword evidence="3" id="KW-1185">Reference proteome</keyword>
<dbReference type="Gene3D" id="3.40.50.150">
    <property type="entry name" value="Vaccinia Virus protein VP39"/>
    <property type="match status" value="1"/>
</dbReference>
<dbReference type="Pfam" id="PF02384">
    <property type="entry name" value="N6_Mtase"/>
    <property type="match status" value="1"/>
</dbReference>
<dbReference type="PANTHER" id="PTHR42998">
    <property type="entry name" value="TYPE I RESTRICTION ENZYME HINDVIIP M PROTEIN-RELATED"/>
    <property type="match status" value="1"/>
</dbReference>
<dbReference type="PRINTS" id="PR00507">
    <property type="entry name" value="N12N6MTFRASE"/>
</dbReference>
<name>A0A7X0IBV6_9ACTN</name>
<reference evidence="2 3" key="1">
    <citation type="submission" date="2020-08" db="EMBL/GenBank/DDBJ databases">
        <title>Sequencing the genomes of 1000 actinobacteria strains.</title>
        <authorList>
            <person name="Klenk H.-P."/>
        </authorList>
    </citation>
    <scope>NUCLEOTIDE SEQUENCE [LARGE SCALE GENOMIC DNA]</scope>
    <source>
        <strain evidence="2 3">DSM 44936</strain>
    </source>
</reference>
<dbReference type="GO" id="GO:0003677">
    <property type="term" value="F:DNA binding"/>
    <property type="evidence" value="ECO:0007669"/>
    <property type="project" value="InterPro"/>
</dbReference>
<evidence type="ECO:0000313" key="2">
    <source>
        <dbReference type="EMBL" id="MBB6472193.1"/>
    </source>
</evidence>
<dbReference type="AlphaFoldDB" id="A0A7X0IBV6"/>
<organism evidence="2 3">
    <name type="scientific">Sphaerisporangium rubeum</name>
    <dbReference type="NCBI Taxonomy" id="321317"/>
    <lineage>
        <taxon>Bacteria</taxon>
        <taxon>Bacillati</taxon>
        <taxon>Actinomycetota</taxon>
        <taxon>Actinomycetes</taxon>
        <taxon>Streptosporangiales</taxon>
        <taxon>Streptosporangiaceae</taxon>
        <taxon>Sphaerisporangium</taxon>
    </lineage>
</organism>